<dbReference type="EMBL" id="CM004389">
    <property type="protein sequence ID" value="OAY55087.1"/>
    <property type="molecule type" value="Genomic_DNA"/>
</dbReference>
<name>A0A2C9W917_MANES</name>
<evidence type="ECO:0000313" key="2">
    <source>
        <dbReference type="EMBL" id="OAY55087.1"/>
    </source>
</evidence>
<proteinExistence type="predicted"/>
<organism evidence="2">
    <name type="scientific">Manihot esculenta</name>
    <name type="common">Cassava</name>
    <name type="synonym">Jatropha manihot</name>
    <dbReference type="NCBI Taxonomy" id="3983"/>
    <lineage>
        <taxon>Eukaryota</taxon>
        <taxon>Viridiplantae</taxon>
        <taxon>Streptophyta</taxon>
        <taxon>Embryophyta</taxon>
        <taxon>Tracheophyta</taxon>
        <taxon>Spermatophyta</taxon>
        <taxon>Magnoliopsida</taxon>
        <taxon>eudicotyledons</taxon>
        <taxon>Gunneridae</taxon>
        <taxon>Pentapetalae</taxon>
        <taxon>rosids</taxon>
        <taxon>fabids</taxon>
        <taxon>Malpighiales</taxon>
        <taxon>Euphorbiaceae</taxon>
        <taxon>Crotonoideae</taxon>
        <taxon>Manihoteae</taxon>
        <taxon>Manihot</taxon>
    </lineage>
</organism>
<protein>
    <submittedName>
        <fullName evidence="2">Uncharacterized protein</fullName>
    </submittedName>
</protein>
<evidence type="ECO:0000256" key="1">
    <source>
        <dbReference type="SAM" id="MobiDB-lite"/>
    </source>
</evidence>
<accession>A0A2C9W917</accession>
<feature type="compositionally biased region" description="Basic and acidic residues" evidence="1">
    <location>
        <begin position="29"/>
        <end position="39"/>
    </location>
</feature>
<feature type="region of interest" description="Disordered" evidence="1">
    <location>
        <begin position="18"/>
        <end position="39"/>
    </location>
</feature>
<sequence length="39" mass="4382">MLNLHLHIIDCIATHHLQSDGLPSQGLDKNLHSSMKPEH</sequence>
<gene>
    <name evidence="2" type="ORF">MANES_03G126900</name>
</gene>
<dbReference type="AlphaFoldDB" id="A0A2C9W917"/>
<reference evidence="2" key="1">
    <citation type="submission" date="2016-02" db="EMBL/GenBank/DDBJ databases">
        <title>WGS assembly of Manihot esculenta.</title>
        <authorList>
            <person name="Bredeson J.V."/>
            <person name="Prochnik S.E."/>
            <person name="Lyons J.B."/>
            <person name="Schmutz J."/>
            <person name="Grimwood J."/>
            <person name="Vrebalov J."/>
            <person name="Bart R.S."/>
            <person name="Amuge T."/>
            <person name="Ferguson M.E."/>
            <person name="Green R."/>
            <person name="Putnam N."/>
            <person name="Stites J."/>
            <person name="Rounsley S."/>
            <person name="Rokhsar D.S."/>
        </authorList>
    </citation>
    <scope>NUCLEOTIDE SEQUENCE [LARGE SCALE GENOMIC DNA]</scope>
    <source>
        <tissue evidence="2">Leaf</tissue>
    </source>
</reference>